<proteinExistence type="predicted"/>
<organism evidence="2 3">
    <name type="scientific">Lactuca saligna</name>
    <name type="common">Willowleaf lettuce</name>
    <dbReference type="NCBI Taxonomy" id="75948"/>
    <lineage>
        <taxon>Eukaryota</taxon>
        <taxon>Viridiplantae</taxon>
        <taxon>Streptophyta</taxon>
        <taxon>Embryophyta</taxon>
        <taxon>Tracheophyta</taxon>
        <taxon>Spermatophyta</taxon>
        <taxon>Magnoliopsida</taxon>
        <taxon>eudicotyledons</taxon>
        <taxon>Gunneridae</taxon>
        <taxon>Pentapetalae</taxon>
        <taxon>asterids</taxon>
        <taxon>campanulids</taxon>
        <taxon>Asterales</taxon>
        <taxon>Asteraceae</taxon>
        <taxon>Cichorioideae</taxon>
        <taxon>Cichorieae</taxon>
        <taxon>Lactucinae</taxon>
        <taxon>Lactuca</taxon>
    </lineage>
</organism>
<dbReference type="AlphaFoldDB" id="A0AA35VD00"/>
<accession>A0AA35VD00</accession>
<evidence type="ECO:0000313" key="3">
    <source>
        <dbReference type="Proteomes" id="UP001177003"/>
    </source>
</evidence>
<dbReference type="Proteomes" id="UP001177003">
    <property type="component" value="Chromosome 1"/>
</dbReference>
<protein>
    <submittedName>
        <fullName evidence="2">Uncharacterized protein</fullName>
    </submittedName>
</protein>
<name>A0AA35VD00_LACSI</name>
<reference evidence="2" key="1">
    <citation type="submission" date="2023-04" db="EMBL/GenBank/DDBJ databases">
        <authorList>
            <person name="Vijverberg K."/>
            <person name="Xiong W."/>
            <person name="Schranz E."/>
        </authorList>
    </citation>
    <scope>NUCLEOTIDE SEQUENCE</scope>
</reference>
<dbReference type="EMBL" id="OX465077">
    <property type="protein sequence ID" value="CAI9266409.1"/>
    <property type="molecule type" value="Genomic_DNA"/>
</dbReference>
<sequence length="107" mass="11679">MRSPRKHSIPTATYNVPKQQPGSKIVRRSSIDVGKNNLCTRRGCGRIGKAKHGIDTLIVGAQESVNDNPIETTNQEVVVADEGENVMHEDDINVEVPNMGDMQEGVV</sequence>
<feature type="region of interest" description="Disordered" evidence="1">
    <location>
        <begin position="1"/>
        <end position="25"/>
    </location>
</feature>
<evidence type="ECO:0000313" key="2">
    <source>
        <dbReference type="EMBL" id="CAI9266409.1"/>
    </source>
</evidence>
<gene>
    <name evidence="2" type="ORF">LSALG_LOCUS6968</name>
</gene>
<evidence type="ECO:0000256" key="1">
    <source>
        <dbReference type="SAM" id="MobiDB-lite"/>
    </source>
</evidence>
<keyword evidence="3" id="KW-1185">Reference proteome</keyword>
<feature type="compositionally biased region" description="Polar residues" evidence="1">
    <location>
        <begin position="10"/>
        <end position="22"/>
    </location>
</feature>